<comment type="caution">
    <text evidence="2">The sequence shown here is derived from an EMBL/GenBank/DDBJ whole genome shotgun (WGS) entry which is preliminary data.</text>
</comment>
<feature type="compositionally biased region" description="Polar residues" evidence="1">
    <location>
        <begin position="383"/>
        <end position="394"/>
    </location>
</feature>
<feature type="compositionally biased region" description="Polar residues" evidence="1">
    <location>
        <begin position="331"/>
        <end position="350"/>
    </location>
</feature>
<keyword evidence="3" id="KW-1185">Reference proteome</keyword>
<reference evidence="2 3" key="1">
    <citation type="journal article" date="2017" name="PLoS Biol.">
        <title>The sea cucumber genome provides insights into morphological evolution and visceral regeneration.</title>
        <authorList>
            <person name="Zhang X."/>
            <person name="Sun L."/>
            <person name="Yuan J."/>
            <person name="Sun Y."/>
            <person name="Gao Y."/>
            <person name="Zhang L."/>
            <person name="Li S."/>
            <person name="Dai H."/>
            <person name="Hamel J.F."/>
            <person name="Liu C."/>
            <person name="Yu Y."/>
            <person name="Liu S."/>
            <person name="Lin W."/>
            <person name="Guo K."/>
            <person name="Jin S."/>
            <person name="Xu P."/>
            <person name="Storey K.B."/>
            <person name="Huan P."/>
            <person name="Zhang T."/>
            <person name="Zhou Y."/>
            <person name="Zhang J."/>
            <person name="Lin C."/>
            <person name="Li X."/>
            <person name="Xing L."/>
            <person name="Huo D."/>
            <person name="Sun M."/>
            <person name="Wang L."/>
            <person name="Mercier A."/>
            <person name="Li F."/>
            <person name="Yang H."/>
            <person name="Xiang J."/>
        </authorList>
    </citation>
    <scope>NUCLEOTIDE SEQUENCE [LARGE SCALE GENOMIC DNA]</scope>
    <source>
        <strain evidence="2">Shaxun</strain>
        <tissue evidence="2">Muscle</tissue>
    </source>
</reference>
<feature type="compositionally biased region" description="Basic and acidic residues" evidence="1">
    <location>
        <begin position="149"/>
        <end position="161"/>
    </location>
</feature>
<feature type="compositionally biased region" description="Polar residues" evidence="1">
    <location>
        <begin position="423"/>
        <end position="433"/>
    </location>
</feature>
<dbReference type="OrthoDB" id="444265at2759"/>
<feature type="region of interest" description="Disordered" evidence="1">
    <location>
        <begin position="59"/>
        <end position="134"/>
    </location>
</feature>
<proteinExistence type="predicted"/>
<feature type="compositionally biased region" description="Low complexity" evidence="1">
    <location>
        <begin position="208"/>
        <end position="224"/>
    </location>
</feature>
<evidence type="ECO:0000313" key="3">
    <source>
        <dbReference type="Proteomes" id="UP000230750"/>
    </source>
</evidence>
<dbReference type="AlphaFoldDB" id="A0A2G8K6U7"/>
<dbReference type="EMBL" id="MRZV01000829">
    <property type="protein sequence ID" value="PIK43731.1"/>
    <property type="molecule type" value="Genomic_DNA"/>
</dbReference>
<feature type="compositionally biased region" description="Acidic residues" evidence="1">
    <location>
        <begin position="304"/>
        <end position="314"/>
    </location>
</feature>
<feature type="compositionally biased region" description="Basic and acidic residues" evidence="1">
    <location>
        <begin position="272"/>
        <end position="303"/>
    </location>
</feature>
<dbReference type="Proteomes" id="UP000230750">
    <property type="component" value="Unassembled WGS sequence"/>
</dbReference>
<feature type="region of interest" description="Disordered" evidence="1">
    <location>
        <begin position="193"/>
        <end position="572"/>
    </location>
</feature>
<feature type="compositionally biased region" description="Polar residues" evidence="1">
    <location>
        <begin position="484"/>
        <end position="495"/>
    </location>
</feature>
<organism evidence="2 3">
    <name type="scientific">Stichopus japonicus</name>
    <name type="common">Sea cucumber</name>
    <dbReference type="NCBI Taxonomy" id="307972"/>
    <lineage>
        <taxon>Eukaryota</taxon>
        <taxon>Metazoa</taxon>
        <taxon>Echinodermata</taxon>
        <taxon>Eleutherozoa</taxon>
        <taxon>Echinozoa</taxon>
        <taxon>Holothuroidea</taxon>
        <taxon>Aspidochirotacea</taxon>
        <taxon>Aspidochirotida</taxon>
        <taxon>Stichopodidae</taxon>
        <taxon>Apostichopus</taxon>
    </lineage>
</organism>
<feature type="compositionally biased region" description="Polar residues" evidence="1">
    <location>
        <begin position="548"/>
        <end position="557"/>
    </location>
</feature>
<feature type="region of interest" description="Disordered" evidence="1">
    <location>
        <begin position="148"/>
        <end position="167"/>
    </location>
</feature>
<protein>
    <submittedName>
        <fullName evidence="2">Putative centrosomal protein</fullName>
    </submittedName>
</protein>
<feature type="compositionally biased region" description="Polar residues" evidence="1">
    <location>
        <begin position="116"/>
        <end position="129"/>
    </location>
</feature>
<feature type="compositionally biased region" description="Polar residues" evidence="1">
    <location>
        <begin position="59"/>
        <end position="73"/>
    </location>
</feature>
<gene>
    <name evidence="2" type="ORF">BSL78_19408</name>
</gene>
<evidence type="ECO:0000256" key="1">
    <source>
        <dbReference type="SAM" id="MobiDB-lite"/>
    </source>
</evidence>
<accession>A0A2G8K6U7</accession>
<feature type="compositionally biased region" description="Low complexity" evidence="1">
    <location>
        <begin position="448"/>
        <end position="468"/>
    </location>
</feature>
<sequence length="572" mass="62615">MCLAPDYLTDNTILLHTELDLAALMMFYLLLLDLGMSPRESPTSHKRMKDLWGSANFKNASKLSTDPEPNSYSDLDKRRKSQGETSDSFKENSLPKSKKSAGQSSPAVVTFDNDGDNVSESGTYTIDSDNPSKDVMEARENIEEVFGIAKDETSDADTDKDVSDEEIAEQVVENKEPCFARLDQACPTLTTNLFFAEPENAKPEKYTSPSRRQQSSPRQNSSPSHAPESPSKGLRSRRLLPPTPGNKKRISDERSPPLSPEPKSEPYMTSSKRVDFHAQSGREDEKSENGAEEKVEVAFRAEPDSDEEELDTSEAFETRSNVEYVTPAPPTITNNNATVTSKKGRTSPSPKQAAGRWSRLSTPNKHKVTTEQEKAPPSKTVETKSSNFERNTFRTSSLPDKKSTTTKKKKEATTVAPVKPKQSVLQPRQTRSTLLRKSRFTGSSGNISDVSPASSMSDLSSSRASVSSVRKKSLPSFSRDKVSCSDSDVSIYTTRKQLKKGQKTAVGKTDAKPGSKEVSIGNRGRSNSAGEHSLKTPPPNNSKKKVKTPSSTGTSRNAVGARTRGMQSAQVT</sequence>
<name>A0A2G8K6U7_STIJA</name>
<evidence type="ECO:0000313" key="2">
    <source>
        <dbReference type="EMBL" id="PIK43731.1"/>
    </source>
</evidence>